<sequence>MTISGRTNSLPSKTEVMKRKGVGAFQEDSSEWQFMAFDHLLICVLNGDEVDE</sequence>
<name>A0A849AYX0_9MICO</name>
<evidence type="ECO:0000313" key="1">
    <source>
        <dbReference type="EMBL" id="NNG79824.1"/>
    </source>
</evidence>
<proteinExistence type="predicted"/>
<dbReference type="EMBL" id="JABEMC010000007">
    <property type="protein sequence ID" value="NNG79824.1"/>
    <property type="molecule type" value="Genomic_DNA"/>
</dbReference>
<evidence type="ECO:0000313" key="2">
    <source>
        <dbReference type="Proteomes" id="UP000549517"/>
    </source>
</evidence>
<reference evidence="1 2" key="1">
    <citation type="submission" date="2020-05" db="EMBL/GenBank/DDBJ databases">
        <title>MicrobeNet Type strains.</title>
        <authorList>
            <person name="Nicholson A.C."/>
        </authorList>
    </citation>
    <scope>NUCLEOTIDE SEQUENCE [LARGE SCALE GENOMIC DNA]</scope>
    <source>
        <strain evidence="1 2">CCUG 46604</strain>
    </source>
</reference>
<dbReference type="AlphaFoldDB" id="A0A849AYX0"/>
<gene>
    <name evidence="1" type="ORF">HLA91_10665</name>
</gene>
<comment type="caution">
    <text evidence="1">The sequence shown here is derived from an EMBL/GenBank/DDBJ whole genome shotgun (WGS) entry which is preliminary data.</text>
</comment>
<dbReference type="RefSeq" id="WP_170274651.1">
    <property type="nucleotide sequence ID" value="NZ_BAAAKH010000005.1"/>
</dbReference>
<dbReference type="Proteomes" id="UP000549517">
    <property type="component" value="Unassembled WGS sequence"/>
</dbReference>
<accession>A0A849AYX0</accession>
<organism evidence="1 2">
    <name type="scientific">Brevibacterium luteolum</name>
    <dbReference type="NCBI Taxonomy" id="199591"/>
    <lineage>
        <taxon>Bacteria</taxon>
        <taxon>Bacillati</taxon>
        <taxon>Actinomycetota</taxon>
        <taxon>Actinomycetes</taxon>
        <taxon>Micrococcales</taxon>
        <taxon>Brevibacteriaceae</taxon>
        <taxon>Brevibacterium</taxon>
    </lineage>
</organism>
<protein>
    <submittedName>
        <fullName evidence="1">Uncharacterized protein</fullName>
    </submittedName>
</protein>